<sequence>MSMARSDERVSAERDDYEEFLQYFSKSHRALFAYIMVFVHQQTDAEEIFQEASLILWKEFGTFRRDAPFLPWAKGVCFNQIRRYRRKRGREKLWFSGELMDELAREELAREDVLVQRKAALDVCLRKLPDRDRRILDLFYGARKSAQQIAEEIECSVHTVYKALQRVRRSLYECIDRRLATEES</sequence>
<evidence type="ECO:0000256" key="3">
    <source>
        <dbReference type="ARBA" id="ARBA00023082"/>
    </source>
</evidence>
<keyword evidence="3" id="KW-0731">Sigma factor</keyword>
<organism evidence="7 8">
    <name type="scientific">Kolteria novifilia</name>
    <dbReference type="NCBI Taxonomy" id="2527975"/>
    <lineage>
        <taxon>Bacteria</taxon>
        <taxon>Pseudomonadati</taxon>
        <taxon>Planctomycetota</taxon>
        <taxon>Planctomycetia</taxon>
        <taxon>Kolteriales</taxon>
        <taxon>Kolteriaceae</taxon>
        <taxon>Kolteria</taxon>
    </lineage>
</organism>
<dbReference type="InterPro" id="IPR007627">
    <property type="entry name" value="RNA_pol_sigma70_r2"/>
</dbReference>
<evidence type="ECO:0000313" key="8">
    <source>
        <dbReference type="Proteomes" id="UP000317093"/>
    </source>
</evidence>
<proteinExistence type="inferred from homology"/>
<comment type="similarity">
    <text evidence="1">Belongs to the sigma-70 factor family. ECF subfamily.</text>
</comment>
<evidence type="ECO:0000256" key="1">
    <source>
        <dbReference type="ARBA" id="ARBA00010641"/>
    </source>
</evidence>
<dbReference type="SUPFAM" id="SSF88659">
    <property type="entry name" value="Sigma3 and sigma4 domains of RNA polymerase sigma factors"/>
    <property type="match status" value="1"/>
</dbReference>
<reference evidence="7 8" key="1">
    <citation type="submission" date="2019-02" db="EMBL/GenBank/DDBJ databases">
        <title>Deep-cultivation of Planctomycetes and their phenomic and genomic characterization uncovers novel biology.</title>
        <authorList>
            <person name="Wiegand S."/>
            <person name="Jogler M."/>
            <person name="Boedeker C."/>
            <person name="Pinto D."/>
            <person name="Vollmers J."/>
            <person name="Rivas-Marin E."/>
            <person name="Kohn T."/>
            <person name="Peeters S.H."/>
            <person name="Heuer A."/>
            <person name="Rast P."/>
            <person name="Oberbeckmann S."/>
            <person name="Bunk B."/>
            <person name="Jeske O."/>
            <person name="Meyerdierks A."/>
            <person name="Storesund J.E."/>
            <person name="Kallscheuer N."/>
            <person name="Luecker S."/>
            <person name="Lage O.M."/>
            <person name="Pohl T."/>
            <person name="Merkel B.J."/>
            <person name="Hornburger P."/>
            <person name="Mueller R.-W."/>
            <person name="Bruemmer F."/>
            <person name="Labrenz M."/>
            <person name="Spormann A.M."/>
            <person name="Op den Camp H."/>
            <person name="Overmann J."/>
            <person name="Amann R."/>
            <person name="Jetten M.S.M."/>
            <person name="Mascher T."/>
            <person name="Medema M.H."/>
            <person name="Devos D.P."/>
            <person name="Kaster A.-K."/>
            <person name="Ovreas L."/>
            <person name="Rohde M."/>
            <person name="Galperin M.Y."/>
            <person name="Jogler C."/>
        </authorList>
    </citation>
    <scope>NUCLEOTIDE SEQUENCE [LARGE SCALE GENOMIC DNA]</scope>
    <source>
        <strain evidence="7 8">Pan216</strain>
    </source>
</reference>
<dbReference type="GO" id="GO:0006352">
    <property type="term" value="P:DNA-templated transcription initiation"/>
    <property type="evidence" value="ECO:0007669"/>
    <property type="project" value="InterPro"/>
</dbReference>
<dbReference type="InterPro" id="IPR014284">
    <property type="entry name" value="RNA_pol_sigma-70_dom"/>
</dbReference>
<dbReference type="SUPFAM" id="SSF88946">
    <property type="entry name" value="Sigma2 domain of RNA polymerase sigma factors"/>
    <property type="match status" value="1"/>
</dbReference>
<accession>A0A518BBC1</accession>
<dbReference type="PANTHER" id="PTHR43133">
    <property type="entry name" value="RNA POLYMERASE ECF-TYPE SIGMA FACTO"/>
    <property type="match status" value="1"/>
</dbReference>
<dbReference type="InterPro" id="IPR013249">
    <property type="entry name" value="RNA_pol_sigma70_r4_t2"/>
</dbReference>
<name>A0A518BBC1_9BACT</name>
<feature type="domain" description="RNA polymerase sigma-70 region 2" evidence="5">
    <location>
        <begin position="26"/>
        <end position="90"/>
    </location>
</feature>
<protein>
    <submittedName>
        <fullName evidence="7">RNA polymerase sigma factor</fullName>
    </submittedName>
</protein>
<keyword evidence="4" id="KW-0804">Transcription</keyword>
<dbReference type="GO" id="GO:0016987">
    <property type="term" value="F:sigma factor activity"/>
    <property type="evidence" value="ECO:0007669"/>
    <property type="project" value="UniProtKB-KW"/>
</dbReference>
<dbReference type="Pfam" id="PF04542">
    <property type="entry name" value="Sigma70_r2"/>
    <property type="match status" value="1"/>
</dbReference>
<dbReference type="AlphaFoldDB" id="A0A518BBC1"/>
<dbReference type="InterPro" id="IPR036388">
    <property type="entry name" value="WH-like_DNA-bd_sf"/>
</dbReference>
<dbReference type="InterPro" id="IPR039425">
    <property type="entry name" value="RNA_pol_sigma-70-like"/>
</dbReference>
<dbReference type="KEGG" id="knv:Pan216_51770"/>
<dbReference type="InterPro" id="IPR013325">
    <property type="entry name" value="RNA_pol_sigma_r2"/>
</dbReference>
<dbReference type="NCBIfam" id="TIGR02989">
    <property type="entry name" value="Sig-70_gvs1"/>
    <property type="match status" value="1"/>
</dbReference>
<dbReference type="Gene3D" id="1.10.1740.10">
    <property type="match status" value="1"/>
</dbReference>
<evidence type="ECO:0000256" key="4">
    <source>
        <dbReference type="ARBA" id="ARBA00023163"/>
    </source>
</evidence>
<dbReference type="Proteomes" id="UP000317093">
    <property type="component" value="Chromosome"/>
</dbReference>
<evidence type="ECO:0000259" key="6">
    <source>
        <dbReference type="Pfam" id="PF08281"/>
    </source>
</evidence>
<dbReference type="Pfam" id="PF08281">
    <property type="entry name" value="Sigma70_r4_2"/>
    <property type="match status" value="1"/>
</dbReference>
<dbReference type="Gene3D" id="1.10.10.10">
    <property type="entry name" value="Winged helix-like DNA-binding domain superfamily/Winged helix DNA-binding domain"/>
    <property type="match status" value="1"/>
</dbReference>
<keyword evidence="2" id="KW-0805">Transcription regulation</keyword>
<dbReference type="InterPro" id="IPR013324">
    <property type="entry name" value="RNA_pol_sigma_r3/r4-like"/>
</dbReference>
<dbReference type="GO" id="GO:0003677">
    <property type="term" value="F:DNA binding"/>
    <property type="evidence" value="ECO:0007669"/>
    <property type="project" value="InterPro"/>
</dbReference>
<feature type="domain" description="RNA polymerase sigma factor 70 region 4 type 2" evidence="6">
    <location>
        <begin position="120"/>
        <end position="171"/>
    </location>
</feature>
<dbReference type="NCBIfam" id="TIGR02937">
    <property type="entry name" value="sigma70-ECF"/>
    <property type="match status" value="1"/>
</dbReference>
<dbReference type="InterPro" id="IPR014331">
    <property type="entry name" value="RNA_pol_sigma70_ECF_RHOBA"/>
</dbReference>
<evidence type="ECO:0000313" key="7">
    <source>
        <dbReference type="EMBL" id="QDU64288.1"/>
    </source>
</evidence>
<gene>
    <name evidence="7" type="ORF">Pan216_51770</name>
</gene>
<keyword evidence="8" id="KW-1185">Reference proteome</keyword>
<dbReference type="PANTHER" id="PTHR43133:SF51">
    <property type="entry name" value="RNA POLYMERASE SIGMA FACTOR"/>
    <property type="match status" value="1"/>
</dbReference>
<evidence type="ECO:0000256" key="2">
    <source>
        <dbReference type="ARBA" id="ARBA00023015"/>
    </source>
</evidence>
<evidence type="ECO:0000259" key="5">
    <source>
        <dbReference type="Pfam" id="PF04542"/>
    </source>
</evidence>
<dbReference type="RefSeq" id="WP_419192951.1">
    <property type="nucleotide sequence ID" value="NZ_CP036279.1"/>
</dbReference>
<dbReference type="EMBL" id="CP036279">
    <property type="protein sequence ID" value="QDU64288.1"/>
    <property type="molecule type" value="Genomic_DNA"/>
</dbReference>